<gene>
    <name evidence="2" type="ORF">QFW96_25255</name>
</gene>
<evidence type="ECO:0000313" key="2">
    <source>
        <dbReference type="EMBL" id="MDI2031956.1"/>
    </source>
</evidence>
<accession>A0ABT6PVH5</accession>
<comment type="caution">
    <text evidence="2">The sequence shown here is derived from an EMBL/GenBank/DDBJ whole genome shotgun (WGS) entry which is preliminary data.</text>
</comment>
<evidence type="ECO:0000256" key="1">
    <source>
        <dbReference type="SAM" id="MobiDB-lite"/>
    </source>
</evidence>
<dbReference type="RefSeq" id="WP_281458218.1">
    <property type="nucleotide sequence ID" value="NZ_JASAOF010000023.1"/>
</dbReference>
<feature type="region of interest" description="Disordered" evidence="1">
    <location>
        <begin position="1"/>
        <end position="32"/>
    </location>
</feature>
<dbReference type="Proteomes" id="UP001237595">
    <property type="component" value="Unassembled WGS sequence"/>
</dbReference>
<evidence type="ECO:0000313" key="3">
    <source>
        <dbReference type="Proteomes" id="UP001237595"/>
    </source>
</evidence>
<reference evidence="2 3" key="1">
    <citation type="submission" date="2023-04" db="EMBL/GenBank/DDBJ databases">
        <title>Draft genome sequence of Saccharopolyspora sp. TS4A08 isolated from sweet potato rhizospheric soil.</title>
        <authorList>
            <person name="Suksaard P."/>
            <person name="Duangmal K."/>
        </authorList>
    </citation>
    <scope>NUCLEOTIDE SEQUENCE [LARGE SCALE GENOMIC DNA]</scope>
    <source>
        <strain evidence="2 3">TS4A08</strain>
    </source>
</reference>
<name>A0ABT6PVH5_9PSEU</name>
<dbReference type="EMBL" id="JASAOF010000023">
    <property type="protein sequence ID" value="MDI2031956.1"/>
    <property type="molecule type" value="Genomic_DNA"/>
</dbReference>
<sequence length="64" mass="7594">MPVTVVQREAKKTDPEPVPQQEPARQQEDTEELARRLVEPVSRLLRAELRHGRERLGRLNDRRR</sequence>
<keyword evidence="3" id="KW-1185">Reference proteome</keyword>
<proteinExistence type="predicted"/>
<organism evidence="2 3">
    <name type="scientific">Saccharopolyspora ipomoeae</name>
    <dbReference type="NCBI Taxonomy" id="3042027"/>
    <lineage>
        <taxon>Bacteria</taxon>
        <taxon>Bacillati</taxon>
        <taxon>Actinomycetota</taxon>
        <taxon>Actinomycetes</taxon>
        <taxon>Pseudonocardiales</taxon>
        <taxon>Pseudonocardiaceae</taxon>
        <taxon>Saccharopolyspora</taxon>
    </lineage>
</organism>
<protein>
    <submittedName>
        <fullName evidence="2">Uncharacterized protein</fullName>
    </submittedName>
</protein>